<dbReference type="EMBL" id="FJUW01000005">
    <property type="protein sequence ID" value="CZS92325.1"/>
    <property type="molecule type" value="Genomic_DNA"/>
</dbReference>
<comment type="caution">
    <text evidence="2">The sequence shown here is derived from an EMBL/GenBank/DDBJ whole genome shotgun (WGS) entry which is preliminary data.</text>
</comment>
<dbReference type="STRING" id="914237.A0A1E1K2H9"/>
<dbReference type="Pfam" id="PF04707">
    <property type="entry name" value="PRELI"/>
    <property type="match status" value="1"/>
</dbReference>
<sequence length="246" mass="27467">MVKFYESTFQYDYSFPAVTLAYFLRYPNPYSTHVLSTDVISRNIDAAGRLHTLRVHRKSSRLPSAVLKLLPQSVLGNVSGGKSESYILESSTIDIHEGWMKTESKNLDWTGILSVVEKQEYTRNVPADEDDNLSLEVGTTGVVTTVMFKSRLGDRLRARATRKGEAAAEEGEEPKKGFLASWSTSGIQRSIEAIASRKTEKQLGKSKEGMQVVLERLRNGGLVAVLDGMRKDRETAFGRDSVWKNT</sequence>
<evidence type="ECO:0000259" key="1">
    <source>
        <dbReference type="PROSITE" id="PS50904"/>
    </source>
</evidence>
<evidence type="ECO:0000313" key="2">
    <source>
        <dbReference type="EMBL" id="CZS92325.1"/>
    </source>
</evidence>
<dbReference type="Proteomes" id="UP000178129">
    <property type="component" value="Unassembled WGS sequence"/>
</dbReference>
<feature type="domain" description="PRELI/MSF1" evidence="1">
    <location>
        <begin position="2"/>
        <end position="187"/>
    </location>
</feature>
<dbReference type="PROSITE" id="PS50904">
    <property type="entry name" value="PRELI_MSF1"/>
    <property type="match status" value="1"/>
</dbReference>
<dbReference type="InParanoid" id="A0A1E1K2H9"/>
<dbReference type="GO" id="GO:0005758">
    <property type="term" value="C:mitochondrial intermembrane space"/>
    <property type="evidence" value="ECO:0007669"/>
    <property type="project" value="InterPro"/>
</dbReference>
<proteinExistence type="predicted"/>
<dbReference type="InterPro" id="IPR006797">
    <property type="entry name" value="PRELI/MSF1_dom"/>
</dbReference>
<gene>
    <name evidence="2" type="ORF">RCO7_00815</name>
</gene>
<name>A0A1E1K2H9_9HELO</name>
<evidence type="ECO:0000313" key="3">
    <source>
        <dbReference type="Proteomes" id="UP000178129"/>
    </source>
</evidence>
<keyword evidence="3" id="KW-1185">Reference proteome</keyword>
<reference evidence="3" key="1">
    <citation type="submission" date="2016-03" db="EMBL/GenBank/DDBJ databases">
        <authorList>
            <person name="Ploux O."/>
        </authorList>
    </citation>
    <scope>NUCLEOTIDE SEQUENCE [LARGE SCALE GENOMIC DNA]</scope>
    <source>
        <strain evidence="3">UK7</strain>
    </source>
</reference>
<dbReference type="InterPro" id="IPR037365">
    <property type="entry name" value="Slowmo/Ups"/>
</dbReference>
<protein>
    <submittedName>
        <fullName evidence="2">Probable UPS1 Mitochondrial intermembrane space protein that regulates alternative processing and sorting of Mgm1p and other proteins</fullName>
    </submittedName>
</protein>
<dbReference type="AlphaFoldDB" id="A0A1E1K2H9"/>
<organism evidence="2 3">
    <name type="scientific">Rhynchosporium graminicola</name>
    <dbReference type="NCBI Taxonomy" id="2792576"/>
    <lineage>
        <taxon>Eukaryota</taxon>
        <taxon>Fungi</taxon>
        <taxon>Dikarya</taxon>
        <taxon>Ascomycota</taxon>
        <taxon>Pezizomycotina</taxon>
        <taxon>Leotiomycetes</taxon>
        <taxon>Helotiales</taxon>
        <taxon>Ploettnerulaceae</taxon>
        <taxon>Rhynchosporium</taxon>
    </lineage>
</organism>
<dbReference type="PANTHER" id="PTHR11158">
    <property type="entry name" value="MSF1/PX19 RELATED"/>
    <property type="match status" value="1"/>
</dbReference>
<accession>A0A1E1K2H9</accession>